<dbReference type="InterPro" id="IPR000795">
    <property type="entry name" value="T_Tr_GTP-bd_dom"/>
</dbReference>
<reference evidence="12" key="1">
    <citation type="submission" date="2020-07" db="EMBL/GenBank/DDBJ databases">
        <title>Metabolic diversity and evolutionary history of the archaeal phylum ###Micrarchaeota### uncovered from a freshwater lake metagenome.</title>
        <authorList>
            <person name="Kadnikov V.V."/>
            <person name="Savvichev A.S."/>
            <person name="Mardanov A.V."/>
            <person name="Beletsky A.V."/>
            <person name="Chupakov A.V."/>
            <person name="Kokryatskaya N.M."/>
            <person name="Pimenov N.V."/>
            <person name="Ravin N.V."/>
        </authorList>
    </citation>
    <scope>NUCLEOTIDE SEQUENCE [LARGE SCALE GENOMIC DNA]</scope>
</reference>
<dbReference type="PANTHER" id="PTHR43381">
    <property type="entry name" value="TRANSLATION INITIATION FACTOR IF-2-RELATED"/>
    <property type="match status" value="1"/>
</dbReference>
<dbReference type="FunFam" id="3.40.50.300:FF:000112">
    <property type="entry name" value="Eukaryotic translation initiation factor 5B"/>
    <property type="match status" value="1"/>
</dbReference>
<keyword evidence="5 8" id="KW-0648">Protein biosynthesis</keyword>
<evidence type="ECO:0000256" key="6">
    <source>
        <dbReference type="ARBA" id="ARBA00023134"/>
    </source>
</evidence>
<dbReference type="NCBIfam" id="NF011418">
    <property type="entry name" value="PRK14845.1"/>
    <property type="match status" value="1"/>
</dbReference>
<dbReference type="GO" id="GO:0003924">
    <property type="term" value="F:GTPase activity"/>
    <property type="evidence" value="ECO:0007669"/>
    <property type="project" value="UniProtKB-UniRule"/>
</dbReference>
<evidence type="ECO:0000256" key="3">
    <source>
        <dbReference type="ARBA" id="ARBA00022540"/>
    </source>
</evidence>
<dbReference type="GO" id="GO:0003743">
    <property type="term" value="F:translation initiation factor activity"/>
    <property type="evidence" value="ECO:0007669"/>
    <property type="project" value="UniProtKB-UniRule"/>
</dbReference>
<dbReference type="GO" id="GO:0005525">
    <property type="term" value="F:GTP binding"/>
    <property type="evidence" value="ECO:0007669"/>
    <property type="project" value="UniProtKB-KW"/>
</dbReference>
<evidence type="ECO:0000256" key="1">
    <source>
        <dbReference type="ARBA" id="ARBA00007733"/>
    </source>
</evidence>
<evidence type="ECO:0000256" key="4">
    <source>
        <dbReference type="ARBA" id="ARBA00022741"/>
    </source>
</evidence>
<dbReference type="PANTHER" id="PTHR43381:SF4">
    <property type="entry name" value="EUKARYOTIC TRANSLATION INITIATION FACTOR 5B"/>
    <property type="match status" value="1"/>
</dbReference>
<dbReference type="InterPro" id="IPR015760">
    <property type="entry name" value="TIF_IF2"/>
</dbReference>
<dbReference type="InterPro" id="IPR023115">
    <property type="entry name" value="TIF_IF2_dom3"/>
</dbReference>
<feature type="binding site" evidence="8">
    <location>
        <begin position="11"/>
        <end position="18"/>
    </location>
    <ligand>
        <name>GTP</name>
        <dbReference type="ChEBI" id="CHEBI:37565"/>
    </ligand>
</feature>
<protein>
    <recommendedName>
        <fullName evidence="2 8">Probable translation initiation factor IF-2</fullName>
    </recommendedName>
</protein>
<dbReference type="CDD" id="cd01887">
    <property type="entry name" value="IF2_eIF5B"/>
    <property type="match status" value="1"/>
</dbReference>
<comment type="similarity">
    <text evidence="1 8 9">Belongs to the TRAFAC class translation factor GTPase superfamily. Classic translation factor GTPase family. IF-2 subfamily.</text>
</comment>
<dbReference type="InterPro" id="IPR029459">
    <property type="entry name" value="EFTU-type"/>
</dbReference>
<dbReference type="Proteomes" id="UP000510821">
    <property type="component" value="Chromosome"/>
</dbReference>
<dbReference type="NCBIfam" id="TIGR00491">
    <property type="entry name" value="aIF-2"/>
    <property type="match status" value="1"/>
</dbReference>
<dbReference type="InterPro" id="IPR004544">
    <property type="entry name" value="TF_aIF-2_arc"/>
</dbReference>
<dbReference type="InterPro" id="IPR005225">
    <property type="entry name" value="Small_GTP-bd"/>
</dbReference>
<dbReference type="InterPro" id="IPR004161">
    <property type="entry name" value="EFTu-like_2"/>
</dbReference>
<dbReference type="Pfam" id="PF14578">
    <property type="entry name" value="GTP_EFTU_D4"/>
    <property type="match status" value="1"/>
</dbReference>
<dbReference type="NCBIfam" id="NF003078">
    <property type="entry name" value="PRK04004.1"/>
    <property type="match status" value="1"/>
</dbReference>
<evidence type="ECO:0000256" key="2">
    <source>
        <dbReference type="ARBA" id="ARBA00020166"/>
    </source>
</evidence>
<evidence type="ECO:0000313" key="12">
    <source>
        <dbReference type="Proteomes" id="UP000510821"/>
    </source>
</evidence>
<keyword evidence="4 8" id="KW-0547">Nucleotide-binding</keyword>
<evidence type="ECO:0000256" key="7">
    <source>
        <dbReference type="ARBA" id="ARBA00024852"/>
    </source>
</evidence>
<keyword evidence="3 8" id="KW-0396">Initiation factor</keyword>
<evidence type="ECO:0000256" key="9">
    <source>
        <dbReference type="RuleBase" id="RU000644"/>
    </source>
</evidence>
<dbReference type="KEGG" id="flt:Sv326_0712"/>
<dbReference type="Gene3D" id="3.40.50.10050">
    <property type="entry name" value="Translation initiation factor IF- 2, domain 3"/>
    <property type="match status" value="1"/>
</dbReference>
<keyword evidence="6 8" id="KW-0342">GTP-binding</keyword>
<accession>A0A7D5XPT9</accession>
<dbReference type="SUPFAM" id="SSF52156">
    <property type="entry name" value="Initiation factor IF2/eIF5b, domain 3"/>
    <property type="match status" value="1"/>
</dbReference>
<dbReference type="CDD" id="cd16266">
    <property type="entry name" value="IF2_aeIF5B_IV"/>
    <property type="match status" value="1"/>
</dbReference>
<dbReference type="InterPro" id="IPR036925">
    <property type="entry name" value="TIF_IF2_dom3_sf"/>
</dbReference>
<gene>
    <name evidence="8" type="primary">infB</name>
    <name evidence="11" type="ORF">Sv326_0712</name>
</gene>
<dbReference type="FunFam" id="2.40.30.10:FF:000013">
    <property type="entry name" value="eukaryotic translation initiation factor 5B"/>
    <property type="match status" value="1"/>
</dbReference>
<dbReference type="Pfam" id="PF03144">
    <property type="entry name" value="GTP_EFTU_D2"/>
    <property type="match status" value="1"/>
</dbReference>
<evidence type="ECO:0000256" key="5">
    <source>
        <dbReference type="ARBA" id="ARBA00022917"/>
    </source>
</evidence>
<dbReference type="CDD" id="cd03703">
    <property type="entry name" value="aeIF5B_II"/>
    <property type="match status" value="1"/>
</dbReference>
<dbReference type="SUPFAM" id="SSF50447">
    <property type="entry name" value="Translation proteins"/>
    <property type="match status" value="1"/>
</dbReference>
<feature type="binding site" evidence="8">
    <location>
        <begin position="75"/>
        <end position="79"/>
    </location>
    <ligand>
        <name>GTP</name>
        <dbReference type="ChEBI" id="CHEBI:37565"/>
    </ligand>
</feature>
<dbReference type="InterPro" id="IPR027417">
    <property type="entry name" value="P-loop_NTPase"/>
</dbReference>
<dbReference type="Pfam" id="PF00009">
    <property type="entry name" value="GTP_EFTU"/>
    <property type="match status" value="1"/>
</dbReference>
<proteinExistence type="inferred from homology"/>
<dbReference type="AlphaFoldDB" id="A0A7D5XPT9"/>
<dbReference type="Gene3D" id="2.40.30.10">
    <property type="entry name" value="Translation factors"/>
    <property type="match status" value="2"/>
</dbReference>
<comment type="function">
    <text evidence="7 8 9">Function in general translation initiation by promoting the binding of the formylmethionine-tRNA to ribosomes. Seems to function along with eIF-2.</text>
</comment>
<dbReference type="PROSITE" id="PS51722">
    <property type="entry name" value="G_TR_2"/>
    <property type="match status" value="1"/>
</dbReference>
<name>A0A7D5XPT9_FERL1</name>
<dbReference type="Gene3D" id="3.40.50.300">
    <property type="entry name" value="P-loop containing nucleotide triphosphate hydrolases"/>
    <property type="match status" value="1"/>
</dbReference>
<organism evidence="11 12">
    <name type="scientific">Fermentimicrarchaeum limneticum</name>
    <dbReference type="NCBI Taxonomy" id="2795018"/>
    <lineage>
        <taxon>Archaea</taxon>
        <taxon>Candidatus Micrarchaeota</taxon>
        <taxon>Candidatus Fermentimicrarchaeales</taxon>
        <taxon>Candidatus Fermentimicrarchaeaceae</taxon>
        <taxon>Candidatus Fermentimicrarchaeum</taxon>
    </lineage>
</organism>
<dbReference type="HAMAP" id="MF_00100_A">
    <property type="entry name" value="IF_2_A"/>
    <property type="match status" value="1"/>
</dbReference>
<dbReference type="InterPro" id="IPR009000">
    <property type="entry name" value="Transl_B-barrel_sf"/>
</dbReference>
<evidence type="ECO:0000313" key="11">
    <source>
        <dbReference type="EMBL" id="QLJ52887.1"/>
    </source>
</evidence>
<sequence>MIRQPIVVVMGHVDHGKTSLLDKIRKTSVAKREKGGITQHIGASEVPTDAIVKACSAMMTLMQTKLEIPGLLFIDTPGHAAFTNLRERGGSISDMAVLVLDITKGFEPQTLETIEILRDYKTPFVMAMNKIDLIEGWKSQPNSTFIASFNSQSPEVQQEFEKRLYSFVGRLNELGFQSERFDRVSDFTKQIAIIPISAKTGEGVNELLMFIAGLSQRFLKSRLHLKAKGEGRGSILEVKEETGLGTTIDVILYDGMIKRGDEIVFGTVNGAKTTKVRALLRPKPMDEMRDPREKFLNVEQVHAAAGVKIAAPGLEDAIAGSPLLVASKADEQRLKAEINKEIKAVLVEKGEDGPILKADTLGSLEAIMKLLKNEKIPVNRSGIGAVVKKDVVDASGIRNHNRYYGIVLSFNTEVLPDAEEEAKRAGVTIMREGLIYALLDNYKKWVEAEKEQERSQAFSSLTLPAKIKVLPGCCFRASHPAIFGVDIITGRIKPDYELINEKGVVVGRIKSIQSEKESIPEAKEGLEVAISMGEPTFGRQVNEGDILYTNVPRTHAKQLTSRYKEFLNPDEIELLGKIRGILGDTFVASSHD</sequence>
<feature type="binding site" evidence="8">
    <location>
        <begin position="129"/>
        <end position="132"/>
    </location>
    <ligand>
        <name>GTP</name>
        <dbReference type="ChEBI" id="CHEBI:37565"/>
    </ligand>
</feature>
<dbReference type="GO" id="GO:0005737">
    <property type="term" value="C:cytoplasm"/>
    <property type="evidence" value="ECO:0007669"/>
    <property type="project" value="TreeGrafter"/>
</dbReference>
<dbReference type="EMBL" id="CP058998">
    <property type="protein sequence ID" value="QLJ52887.1"/>
    <property type="molecule type" value="Genomic_DNA"/>
</dbReference>
<evidence type="ECO:0000256" key="8">
    <source>
        <dbReference type="HAMAP-Rule" id="MF_00100"/>
    </source>
</evidence>
<evidence type="ECO:0000259" key="10">
    <source>
        <dbReference type="PROSITE" id="PS51722"/>
    </source>
</evidence>
<dbReference type="SUPFAM" id="SSF52540">
    <property type="entry name" value="P-loop containing nucleoside triphosphate hydrolases"/>
    <property type="match status" value="1"/>
</dbReference>
<dbReference type="NCBIfam" id="TIGR00231">
    <property type="entry name" value="small_GTP"/>
    <property type="match status" value="1"/>
</dbReference>
<dbReference type="PRINTS" id="PR00315">
    <property type="entry name" value="ELONGATNFCT"/>
</dbReference>
<feature type="domain" description="Tr-type G" evidence="10">
    <location>
        <begin position="2"/>
        <end position="220"/>
    </location>
</feature>
<dbReference type="Pfam" id="PF11987">
    <property type="entry name" value="IF-2"/>
    <property type="match status" value="1"/>
</dbReference>